<dbReference type="PANTHER" id="PTHR30009">
    <property type="entry name" value="CYTOCHROME C-TYPE SYNTHESIS PROTEIN AND PTS TRANSMEMBRANE COMPONENT"/>
    <property type="match status" value="1"/>
</dbReference>
<dbReference type="KEGG" id="salx:SALLE_v1c08290"/>
<evidence type="ECO:0000313" key="8">
    <source>
        <dbReference type="EMBL" id="AXK51499.1"/>
    </source>
</evidence>
<keyword evidence="2" id="KW-0762">Sugar transport</keyword>
<evidence type="ECO:0000256" key="3">
    <source>
        <dbReference type="ARBA" id="ARBA00022679"/>
    </source>
</evidence>
<dbReference type="InterPro" id="IPR036878">
    <property type="entry name" value="Glu_permease_IIB"/>
</dbReference>
<dbReference type="CDD" id="cd00212">
    <property type="entry name" value="PTS_IIB_glc"/>
    <property type="match status" value="1"/>
</dbReference>
<keyword evidence="3" id="KW-0808">Transferase</keyword>
<dbReference type="Gene3D" id="3.30.1360.60">
    <property type="entry name" value="Glucose permease domain IIB"/>
    <property type="match status" value="1"/>
</dbReference>
<dbReference type="Pfam" id="PF00367">
    <property type="entry name" value="PTS_EIIB"/>
    <property type="match status" value="1"/>
</dbReference>
<keyword evidence="1" id="KW-0813">Transport</keyword>
<dbReference type="GO" id="GO:0008982">
    <property type="term" value="F:protein-N(PI)-phosphohistidine-sugar phosphotransferase activity"/>
    <property type="evidence" value="ECO:0007669"/>
    <property type="project" value="InterPro"/>
</dbReference>
<keyword evidence="5" id="KW-0418">Kinase</keyword>
<accession>A0A345Z4H0</accession>
<proteinExistence type="predicted"/>
<dbReference type="Proteomes" id="UP000254792">
    <property type="component" value="Chromosome"/>
</dbReference>
<dbReference type="InterPro" id="IPR050429">
    <property type="entry name" value="PTS_Glucose_EIICBA"/>
</dbReference>
<evidence type="ECO:0000256" key="6">
    <source>
        <dbReference type="PROSITE-ProRule" id="PRU00421"/>
    </source>
</evidence>
<dbReference type="RefSeq" id="WP_115558393.1">
    <property type="nucleotide sequence ID" value="NZ_CP031376.1"/>
</dbReference>
<evidence type="ECO:0000256" key="5">
    <source>
        <dbReference type="ARBA" id="ARBA00022777"/>
    </source>
</evidence>
<dbReference type="InterPro" id="IPR001996">
    <property type="entry name" value="PTS_IIB_1"/>
</dbReference>
<evidence type="ECO:0000256" key="2">
    <source>
        <dbReference type="ARBA" id="ARBA00022597"/>
    </source>
</evidence>
<dbReference type="SUPFAM" id="SSF55604">
    <property type="entry name" value="Glucose permease domain IIB"/>
    <property type="match status" value="1"/>
</dbReference>
<feature type="active site" description="Phosphocysteine intermediate; for EIIB activity" evidence="6">
    <location>
        <position position="68"/>
    </location>
</feature>
<organism evidence="8 9">
    <name type="scientific">Spiroplasma alleghenense</name>
    <dbReference type="NCBI Taxonomy" id="216931"/>
    <lineage>
        <taxon>Bacteria</taxon>
        <taxon>Bacillati</taxon>
        <taxon>Mycoplasmatota</taxon>
        <taxon>Mollicutes</taxon>
        <taxon>Entomoplasmatales</taxon>
        <taxon>Spiroplasmataceae</taxon>
        <taxon>Spiroplasma</taxon>
    </lineage>
</organism>
<feature type="domain" description="PTS EIIB type-1" evidence="7">
    <location>
        <begin position="46"/>
        <end position="125"/>
    </location>
</feature>
<dbReference type="OrthoDB" id="9764327at2"/>
<name>A0A345Z4H0_9MOLU</name>
<evidence type="ECO:0000259" key="7">
    <source>
        <dbReference type="PROSITE" id="PS51098"/>
    </source>
</evidence>
<dbReference type="PROSITE" id="PS01035">
    <property type="entry name" value="PTS_EIIB_TYPE_1_CYS"/>
    <property type="match status" value="1"/>
</dbReference>
<dbReference type="GO" id="GO:0005886">
    <property type="term" value="C:plasma membrane"/>
    <property type="evidence" value="ECO:0007669"/>
    <property type="project" value="TreeGrafter"/>
</dbReference>
<protein>
    <recommendedName>
        <fullName evidence="7">PTS EIIB type-1 domain-containing protein</fullName>
    </recommendedName>
</protein>
<evidence type="ECO:0000313" key="9">
    <source>
        <dbReference type="Proteomes" id="UP000254792"/>
    </source>
</evidence>
<dbReference type="PROSITE" id="PS51098">
    <property type="entry name" value="PTS_EIIB_TYPE_1"/>
    <property type="match status" value="1"/>
</dbReference>
<dbReference type="InterPro" id="IPR018113">
    <property type="entry name" value="PTrfase_EIIB_Cys"/>
</dbReference>
<dbReference type="GO" id="GO:0090563">
    <property type="term" value="F:protein-phosphocysteine-sugar phosphotransferase activity"/>
    <property type="evidence" value="ECO:0007669"/>
    <property type="project" value="TreeGrafter"/>
</dbReference>
<keyword evidence="4" id="KW-0598">Phosphotransferase system</keyword>
<reference evidence="8 9" key="1">
    <citation type="submission" date="2018-07" db="EMBL/GenBank/DDBJ databases">
        <title>Complete genome sequence of Spiroplasma alleghenense PLHS-1 (ATCC 51752).</title>
        <authorList>
            <person name="Chou L."/>
            <person name="Lee T.-Y."/>
            <person name="Tsai Y.-M."/>
            <person name="Kuo C.-H."/>
        </authorList>
    </citation>
    <scope>NUCLEOTIDE SEQUENCE [LARGE SCALE GENOMIC DNA]</scope>
    <source>
        <strain evidence="8 9">PLHS-1</strain>
    </source>
</reference>
<dbReference type="AlphaFoldDB" id="A0A345Z4H0"/>
<evidence type="ECO:0000256" key="1">
    <source>
        <dbReference type="ARBA" id="ARBA00022448"/>
    </source>
</evidence>
<gene>
    <name evidence="8" type="ORF">SALLE_v1c08290</name>
</gene>
<dbReference type="GO" id="GO:0016301">
    <property type="term" value="F:kinase activity"/>
    <property type="evidence" value="ECO:0007669"/>
    <property type="project" value="UniProtKB-KW"/>
</dbReference>
<dbReference type="GO" id="GO:0009401">
    <property type="term" value="P:phosphoenolpyruvate-dependent sugar phosphotransferase system"/>
    <property type="evidence" value="ECO:0007669"/>
    <property type="project" value="UniProtKB-KW"/>
</dbReference>
<sequence length="125" mass="13659">MAKIYIKYDNPEQIHNELNQLLGHADAKKATGKKGAKADQIDGYDIKLLRDIIDGLGGDANIKLLDNCATRLRVTVFDASLVDEPKLKTTKALGVKTAGTGVQVIYGPYISSLKPAIEKLWVNHN</sequence>
<keyword evidence="9" id="KW-1185">Reference proteome</keyword>
<dbReference type="PANTHER" id="PTHR30009:SF24">
    <property type="entry name" value="PTS SYSTEM, IIBC COMPONENT"/>
    <property type="match status" value="1"/>
</dbReference>
<dbReference type="EMBL" id="CP031376">
    <property type="protein sequence ID" value="AXK51499.1"/>
    <property type="molecule type" value="Genomic_DNA"/>
</dbReference>
<evidence type="ECO:0000256" key="4">
    <source>
        <dbReference type="ARBA" id="ARBA00022683"/>
    </source>
</evidence>